<feature type="domain" description="Creatinase N-terminal" evidence="5">
    <location>
        <begin position="6"/>
        <end position="133"/>
    </location>
</feature>
<dbReference type="FunFam" id="3.90.230.10:FF:000007">
    <property type="entry name" value="Xaa-Pro aminopeptidase P"/>
    <property type="match status" value="1"/>
</dbReference>
<dbReference type="PANTHER" id="PTHR43763:SF6">
    <property type="entry name" value="XAA-PRO AMINOPEPTIDASE 1"/>
    <property type="match status" value="1"/>
</dbReference>
<comment type="caution">
    <text evidence="7">The sequence shown here is derived from an EMBL/GenBank/DDBJ whole genome shotgun (WGS) entry which is preliminary data.</text>
</comment>
<keyword evidence="1" id="KW-0479">Metal-binding</keyword>
<evidence type="ECO:0000256" key="1">
    <source>
        <dbReference type="ARBA" id="ARBA00022723"/>
    </source>
</evidence>
<dbReference type="EMBL" id="DVHI01000082">
    <property type="protein sequence ID" value="HIR63187.1"/>
    <property type="molecule type" value="Genomic_DNA"/>
</dbReference>
<keyword evidence="2" id="KW-0378">Hydrolase</keyword>
<dbReference type="InterPro" id="IPR032416">
    <property type="entry name" value="Peptidase_M24_C"/>
</dbReference>
<feature type="domain" description="Peptidase M24" evidence="4">
    <location>
        <begin position="318"/>
        <end position="529"/>
    </location>
</feature>
<reference evidence="7" key="1">
    <citation type="submission" date="2020-10" db="EMBL/GenBank/DDBJ databases">
        <authorList>
            <person name="Gilroy R."/>
        </authorList>
    </citation>
    <scope>NUCLEOTIDE SEQUENCE</scope>
    <source>
        <strain evidence="7">ChiHjej13B12-12457</strain>
    </source>
</reference>
<dbReference type="InterPro" id="IPR050422">
    <property type="entry name" value="X-Pro_aminopeptidase_P"/>
</dbReference>
<organism evidence="7 8">
    <name type="scientific">Candidatus Coprenecus avistercoris</name>
    <dbReference type="NCBI Taxonomy" id="2840730"/>
    <lineage>
        <taxon>Bacteria</taxon>
        <taxon>Pseudomonadati</taxon>
        <taxon>Bacteroidota</taxon>
        <taxon>Bacteroidia</taxon>
        <taxon>Bacteroidales</taxon>
        <taxon>Rikenellaceae</taxon>
        <taxon>Rikenellaceae incertae sedis</taxon>
        <taxon>Candidatus Coprenecus</taxon>
    </lineage>
</organism>
<dbReference type="Pfam" id="PF01321">
    <property type="entry name" value="Creatinase_N"/>
    <property type="match status" value="1"/>
</dbReference>
<dbReference type="SUPFAM" id="SSF55920">
    <property type="entry name" value="Creatinase/aminopeptidase"/>
    <property type="match status" value="1"/>
</dbReference>
<reference evidence="7" key="2">
    <citation type="journal article" date="2021" name="PeerJ">
        <title>Extensive microbial diversity within the chicken gut microbiome revealed by metagenomics and culture.</title>
        <authorList>
            <person name="Gilroy R."/>
            <person name="Ravi A."/>
            <person name="Getino M."/>
            <person name="Pursley I."/>
            <person name="Horton D.L."/>
            <person name="Alikhan N.F."/>
            <person name="Baker D."/>
            <person name="Gharbi K."/>
            <person name="Hall N."/>
            <person name="Watson M."/>
            <person name="Adriaenssens E.M."/>
            <person name="Foster-Nyarko E."/>
            <person name="Jarju S."/>
            <person name="Secka A."/>
            <person name="Antonio M."/>
            <person name="Oren A."/>
            <person name="Chaudhuri R.R."/>
            <person name="La Ragione R."/>
            <person name="Hildebrand F."/>
            <person name="Pallen M.J."/>
        </authorList>
    </citation>
    <scope>NUCLEOTIDE SEQUENCE</scope>
    <source>
        <strain evidence="7">ChiHjej13B12-12457</strain>
    </source>
</reference>
<dbReference type="Pfam" id="PF16188">
    <property type="entry name" value="Peptidase_M24_C"/>
    <property type="match status" value="1"/>
</dbReference>
<dbReference type="GO" id="GO:0005737">
    <property type="term" value="C:cytoplasm"/>
    <property type="evidence" value="ECO:0007669"/>
    <property type="project" value="UniProtKB-ARBA"/>
</dbReference>
<accession>A0A9D1J705</accession>
<dbReference type="Gene3D" id="3.90.230.10">
    <property type="entry name" value="Creatinase/methionine aminopeptidase superfamily"/>
    <property type="match status" value="1"/>
</dbReference>
<evidence type="ECO:0000256" key="3">
    <source>
        <dbReference type="ARBA" id="ARBA00023211"/>
    </source>
</evidence>
<sequence>MERTQRLDLLRKVLAEDDISAMIIPSTDPHFGEYIPAHYKILEWLSGFTGEAATLVVTQKEAALWVDSRFFIQAAKQLEGSGIEMRKLRVEGEPTVPQWIKEHLSDEDIVAMDEDLFSYAEYQNMLDALAPLNVTLIEDPFDRIWKDRPALEFNPVRFVPDSISGESVQSKHRRLVEKLEMGMPFAYIITCMDEVAWLCNIRGTDIEYNPLPLSYAVVTPECITLFLRQEMLEHDAMSALLREGVILKDYEEFGRFLKALPKDCVRIFSSGKITAKYFFAAMDNIHQRAPFRPYMADPTAGGTLNFMKAIKNPVEIEGYRRAFQEDAKALVKTIDWVKANADKGIKEYDVALKLIEYRSECPDYLGESFPAIVGFGANAALPHYVPTAESSAVIRPEGFLLIDTGAQYTYGTTDTTRTIPLGPLTQVQKDDYTVALKGMIDLSMAVFYKGMRGCLLDILARGPIMKAGRMYWHGTCHGIGHNLCVHEGPQSVRMEENPVQLAEGMVMSNEPALYVEGEYGIRHENAVLVVPHVRNVFGEFLAFETLTVAPIDMSPVNYDMLDAAEKQWIEDFNRNCVK</sequence>
<dbReference type="InterPro" id="IPR000587">
    <property type="entry name" value="Creatinase_N"/>
</dbReference>
<evidence type="ECO:0000313" key="8">
    <source>
        <dbReference type="Proteomes" id="UP000886744"/>
    </source>
</evidence>
<dbReference type="PROSITE" id="PS00141">
    <property type="entry name" value="ASP_PROTEASE"/>
    <property type="match status" value="1"/>
</dbReference>
<dbReference type="AlphaFoldDB" id="A0A9D1J705"/>
<evidence type="ECO:0000259" key="5">
    <source>
        <dbReference type="Pfam" id="PF01321"/>
    </source>
</evidence>
<evidence type="ECO:0000313" key="7">
    <source>
        <dbReference type="EMBL" id="HIR63187.1"/>
    </source>
</evidence>
<proteinExistence type="predicted"/>
<dbReference type="SUPFAM" id="SSF53092">
    <property type="entry name" value="Creatinase/prolidase N-terminal domain"/>
    <property type="match status" value="1"/>
</dbReference>
<feature type="domain" description="Peptidase M24 C-terminal" evidence="6">
    <location>
        <begin position="539"/>
        <end position="577"/>
    </location>
</feature>
<protein>
    <submittedName>
        <fullName evidence="7">M24 family metallopeptidase</fullName>
    </submittedName>
</protein>
<dbReference type="InterPro" id="IPR036005">
    <property type="entry name" value="Creatinase/aminopeptidase-like"/>
</dbReference>
<name>A0A9D1J705_9BACT</name>
<dbReference type="InterPro" id="IPR001969">
    <property type="entry name" value="Aspartic_peptidase_AS"/>
</dbReference>
<evidence type="ECO:0000259" key="4">
    <source>
        <dbReference type="Pfam" id="PF00557"/>
    </source>
</evidence>
<dbReference type="Pfam" id="PF16189">
    <property type="entry name" value="Creatinase_N_2"/>
    <property type="match status" value="1"/>
</dbReference>
<dbReference type="Pfam" id="PF00557">
    <property type="entry name" value="Peptidase_M24"/>
    <property type="match status" value="1"/>
</dbReference>
<evidence type="ECO:0000256" key="2">
    <source>
        <dbReference type="ARBA" id="ARBA00022801"/>
    </source>
</evidence>
<gene>
    <name evidence="7" type="ORF">IAC94_06675</name>
</gene>
<keyword evidence="3" id="KW-0464">Manganese</keyword>
<dbReference type="InterPro" id="IPR000994">
    <property type="entry name" value="Pept_M24"/>
</dbReference>
<dbReference type="Gene3D" id="3.40.350.10">
    <property type="entry name" value="Creatinase/prolidase N-terminal domain"/>
    <property type="match status" value="2"/>
</dbReference>
<dbReference type="GO" id="GO:0006508">
    <property type="term" value="P:proteolysis"/>
    <property type="evidence" value="ECO:0007669"/>
    <property type="project" value="InterPro"/>
</dbReference>
<dbReference type="PANTHER" id="PTHR43763">
    <property type="entry name" value="XAA-PRO AMINOPEPTIDASE 1"/>
    <property type="match status" value="1"/>
</dbReference>
<dbReference type="Proteomes" id="UP000886744">
    <property type="component" value="Unassembled WGS sequence"/>
</dbReference>
<dbReference type="InterPro" id="IPR029149">
    <property type="entry name" value="Creatin/AminoP/Spt16_N"/>
</dbReference>
<dbReference type="GO" id="GO:0046872">
    <property type="term" value="F:metal ion binding"/>
    <property type="evidence" value="ECO:0007669"/>
    <property type="project" value="UniProtKB-KW"/>
</dbReference>
<dbReference type="GO" id="GO:0004190">
    <property type="term" value="F:aspartic-type endopeptidase activity"/>
    <property type="evidence" value="ECO:0007669"/>
    <property type="project" value="InterPro"/>
</dbReference>
<evidence type="ECO:0000259" key="6">
    <source>
        <dbReference type="Pfam" id="PF16188"/>
    </source>
</evidence>